<keyword evidence="11" id="KW-0808">Transferase</keyword>
<evidence type="ECO:0000256" key="11">
    <source>
        <dbReference type="ARBA" id="ARBA00022932"/>
    </source>
</evidence>
<evidence type="ECO:0000313" key="17">
    <source>
        <dbReference type="EMBL" id="MBW0567329.1"/>
    </source>
</evidence>
<evidence type="ECO:0000256" key="7">
    <source>
        <dbReference type="ARBA" id="ARBA00022842"/>
    </source>
</evidence>
<proteinExistence type="predicted"/>
<keyword evidence="5" id="KW-0255">Endonuclease</keyword>
<keyword evidence="11" id="KW-0239">DNA-directed DNA polymerase</keyword>
<evidence type="ECO:0000313" key="18">
    <source>
        <dbReference type="Proteomes" id="UP000765509"/>
    </source>
</evidence>
<comment type="caution">
    <text evidence="17">The sequence shown here is derived from an EMBL/GenBank/DDBJ whole genome shotgun (WGS) entry which is preliminary data.</text>
</comment>
<sequence length="386" mass="44224">MDKSDRHQKIFLKDGHYVTWVTAIEAELKHIGCWKFVDGTNSVVTKEKREKSYCIIMRHLDESIVAFVGNKIAQEEKGDRWALWRMLKDKFVGSGVQAQDLQTTTRQMALTGTDINNALVSSIRLDKPLEEISVDLMGPITPESLGGAKYILVVVDSNSCFSWVIMLKNKGDAKHELEKIISQAETALETQVKNIICDGGKEFVNSFIKDFCDSRGIQITVTTPYTPQHNGIAERTNRTLMDKFRTLIIESGIPKELWEELTNTAKFLRVRVSDCGKSPFEKLFYRKQNLSRMRRFGCCTFVTNNNYKHKLDKRAYKAILIGYEPSFGAYQILLEDTGKIICSHDVRFNEDELPLKMHKNQELKEQENTVEEEIEPISEEQEAPVL</sequence>
<dbReference type="GO" id="GO:0015074">
    <property type="term" value="P:DNA integration"/>
    <property type="evidence" value="ECO:0007669"/>
    <property type="project" value="UniProtKB-KW"/>
</dbReference>
<keyword evidence="18" id="KW-1185">Reference proteome</keyword>
<name>A0A9Q3JSF6_9BASI</name>
<keyword evidence="4" id="KW-0479">Metal-binding</keyword>
<dbReference type="EMBL" id="AVOT02080649">
    <property type="protein sequence ID" value="MBW0567329.1"/>
    <property type="molecule type" value="Genomic_DNA"/>
</dbReference>
<dbReference type="SUPFAM" id="SSF53098">
    <property type="entry name" value="Ribonuclease H-like"/>
    <property type="match status" value="1"/>
</dbReference>
<evidence type="ECO:0000256" key="12">
    <source>
        <dbReference type="ARBA" id="ARBA00023172"/>
    </source>
</evidence>
<keyword evidence="12" id="KW-0233">DNA recombination</keyword>
<dbReference type="GO" id="GO:0032196">
    <property type="term" value="P:transposition"/>
    <property type="evidence" value="ECO:0007669"/>
    <property type="project" value="UniProtKB-KW"/>
</dbReference>
<keyword evidence="7" id="KW-0460">Magnesium</keyword>
<dbReference type="GO" id="GO:0016787">
    <property type="term" value="F:hydrolase activity"/>
    <property type="evidence" value="ECO:0007669"/>
    <property type="project" value="UniProtKB-KW"/>
</dbReference>
<evidence type="ECO:0000256" key="4">
    <source>
        <dbReference type="ARBA" id="ARBA00022723"/>
    </source>
</evidence>
<accession>A0A9Q3JSF6</accession>
<dbReference type="Gene3D" id="3.30.420.10">
    <property type="entry name" value="Ribonuclease H-like superfamily/Ribonuclease H"/>
    <property type="match status" value="1"/>
</dbReference>
<evidence type="ECO:0000256" key="1">
    <source>
        <dbReference type="ARBA" id="ARBA00022578"/>
    </source>
</evidence>
<dbReference type="OrthoDB" id="1933590at2759"/>
<keyword evidence="1" id="KW-0815">Transposition</keyword>
<comment type="catalytic activity">
    <reaction evidence="13">
        <text>DNA(n) + a 2'-deoxyribonucleoside 5'-triphosphate = DNA(n+1) + diphosphate</text>
        <dbReference type="Rhea" id="RHEA:22508"/>
        <dbReference type="Rhea" id="RHEA-COMP:17339"/>
        <dbReference type="Rhea" id="RHEA-COMP:17340"/>
        <dbReference type="ChEBI" id="CHEBI:33019"/>
        <dbReference type="ChEBI" id="CHEBI:61560"/>
        <dbReference type="ChEBI" id="CHEBI:173112"/>
        <dbReference type="EC" id="2.7.7.49"/>
    </reaction>
</comment>
<evidence type="ECO:0000256" key="14">
    <source>
        <dbReference type="ARBA" id="ARBA00049244"/>
    </source>
</evidence>
<dbReference type="PROSITE" id="PS50994">
    <property type="entry name" value="INTEGRASE"/>
    <property type="match status" value="1"/>
</dbReference>
<dbReference type="InterPro" id="IPR039537">
    <property type="entry name" value="Retrotran_Ty1/copia-like"/>
</dbReference>
<feature type="region of interest" description="Disordered" evidence="15">
    <location>
        <begin position="362"/>
        <end position="386"/>
    </location>
</feature>
<keyword evidence="10" id="KW-0695">RNA-directed DNA polymerase</keyword>
<feature type="compositionally biased region" description="Acidic residues" evidence="15">
    <location>
        <begin position="368"/>
        <end position="386"/>
    </location>
</feature>
<dbReference type="InterPro" id="IPR057670">
    <property type="entry name" value="SH3_retrovirus"/>
</dbReference>
<keyword evidence="8" id="KW-0694">RNA-binding</keyword>
<gene>
    <name evidence="17" type="ORF">O181_107044</name>
</gene>
<dbReference type="GO" id="GO:0003723">
    <property type="term" value="F:RNA binding"/>
    <property type="evidence" value="ECO:0007669"/>
    <property type="project" value="UniProtKB-KW"/>
</dbReference>
<comment type="catalytic activity">
    <reaction evidence="14">
        <text>DNA(n) + a 2'-deoxyribonucleoside 5'-triphosphate = DNA(n+1) + diphosphate</text>
        <dbReference type="Rhea" id="RHEA:22508"/>
        <dbReference type="Rhea" id="RHEA-COMP:17339"/>
        <dbReference type="Rhea" id="RHEA-COMP:17340"/>
        <dbReference type="ChEBI" id="CHEBI:33019"/>
        <dbReference type="ChEBI" id="CHEBI:61560"/>
        <dbReference type="ChEBI" id="CHEBI:173112"/>
        <dbReference type="EC" id="2.7.7.7"/>
    </reaction>
</comment>
<dbReference type="Pfam" id="PF25597">
    <property type="entry name" value="SH3_retrovirus"/>
    <property type="match status" value="1"/>
</dbReference>
<dbReference type="GO" id="GO:0003964">
    <property type="term" value="F:RNA-directed DNA polymerase activity"/>
    <property type="evidence" value="ECO:0007669"/>
    <property type="project" value="UniProtKB-KW"/>
</dbReference>
<dbReference type="PANTHER" id="PTHR42648:SF11">
    <property type="entry name" value="TRANSPOSON TY4-P GAG-POL POLYPROTEIN"/>
    <property type="match status" value="1"/>
</dbReference>
<evidence type="ECO:0000256" key="5">
    <source>
        <dbReference type="ARBA" id="ARBA00022759"/>
    </source>
</evidence>
<evidence type="ECO:0000259" key="16">
    <source>
        <dbReference type="PROSITE" id="PS50994"/>
    </source>
</evidence>
<evidence type="ECO:0000256" key="10">
    <source>
        <dbReference type="ARBA" id="ARBA00022918"/>
    </source>
</evidence>
<dbReference type="InterPro" id="IPR036397">
    <property type="entry name" value="RNaseH_sf"/>
</dbReference>
<dbReference type="InterPro" id="IPR012337">
    <property type="entry name" value="RNaseH-like_sf"/>
</dbReference>
<organism evidence="17 18">
    <name type="scientific">Austropuccinia psidii MF-1</name>
    <dbReference type="NCBI Taxonomy" id="1389203"/>
    <lineage>
        <taxon>Eukaryota</taxon>
        <taxon>Fungi</taxon>
        <taxon>Dikarya</taxon>
        <taxon>Basidiomycota</taxon>
        <taxon>Pucciniomycotina</taxon>
        <taxon>Pucciniomycetes</taxon>
        <taxon>Pucciniales</taxon>
        <taxon>Sphaerophragmiaceae</taxon>
        <taxon>Austropuccinia</taxon>
    </lineage>
</organism>
<feature type="domain" description="Integrase catalytic" evidence="16">
    <location>
        <begin position="124"/>
        <end position="287"/>
    </location>
</feature>
<evidence type="ECO:0000256" key="15">
    <source>
        <dbReference type="SAM" id="MobiDB-lite"/>
    </source>
</evidence>
<evidence type="ECO:0000256" key="9">
    <source>
        <dbReference type="ARBA" id="ARBA00022908"/>
    </source>
</evidence>
<dbReference type="GO" id="GO:0006310">
    <property type="term" value="P:DNA recombination"/>
    <property type="evidence" value="ECO:0007669"/>
    <property type="project" value="UniProtKB-KW"/>
</dbReference>
<keyword evidence="3" id="KW-0540">Nuclease</keyword>
<reference evidence="17" key="1">
    <citation type="submission" date="2021-03" db="EMBL/GenBank/DDBJ databases">
        <title>Draft genome sequence of rust myrtle Austropuccinia psidii MF-1, a brazilian biotype.</title>
        <authorList>
            <person name="Quecine M.C."/>
            <person name="Pachon D.M.R."/>
            <person name="Bonatelli M.L."/>
            <person name="Correr F.H."/>
            <person name="Franceschini L.M."/>
            <person name="Leite T.F."/>
            <person name="Margarido G.R.A."/>
            <person name="Almeida C.A."/>
            <person name="Ferrarezi J.A."/>
            <person name="Labate C.A."/>
        </authorList>
    </citation>
    <scope>NUCLEOTIDE SEQUENCE</scope>
    <source>
        <strain evidence="17">MF-1</strain>
    </source>
</reference>
<evidence type="ECO:0000256" key="2">
    <source>
        <dbReference type="ARBA" id="ARBA00022695"/>
    </source>
</evidence>
<evidence type="ECO:0000256" key="8">
    <source>
        <dbReference type="ARBA" id="ARBA00022884"/>
    </source>
</evidence>
<keyword evidence="9" id="KW-0229">DNA integration</keyword>
<dbReference type="GO" id="GO:0003887">
    <property type="term" value="F:DNA-directed DNA polymerase activity"/>
    <property type="evidence" value="ECO:0007669"/>
    <property type="project" value="UniProtKB-KW"/>
</dbReference>
<dbReference type="GO" id="GO:0005634">
    <property type="term" value="C:nucleus"/>
    <property type="evidence" value="ECO:0007669"/>
    <property type="project" value="UniProtKB-ARBA"/>
</dbReference>
<dbReference type="InterPro" id="IPR001584">
    <property type="entry name" value="Integrase_cat-core"/>
</dbReference>
<evidence type="ECO:0000256" key="13">
    <source>
        <dbReference type="ARBA" id="ARBA00048173"/>
    </source>
</evidence>
<dbReference type="Pfam" id="PF00665">
    <property type="entry name" value="rve"/>
    <property type="match status" value="1"/>
</dbReference>
<dbReference type="PANTHER" id="PTHR42648">
    <property type="entry name" value="TRANSPOSASE, PUTATIVE-RELATED"/>
    <property type="match status" value="1"/>
</dbReference>
<dbReference type="GO" id="GO:0046872">
    <property type="term" value="F:metal ion binding"/>
    <property type="evidence" value="ECO:0007669"/>
    <property type="project" value="UniProtKB-KW"/>
</dbReference>
<dbReference type="GO" id="GO:0004519">
    <property type="term" value="F:endonuclease activity"/>
    <property type="evidence" value="ECO:0007669"/>
    <property type="project" value="UniProtKB-KW"/>
</dbReference>
<evidence type="ECO:0000256" key="6">
    <source>
        <dbReference type="ARBA" id="ARBA00022801"/>
    </source>
</evidence>
<dbReference type="AlphaFoldDB" id="A0A9Q3JSF6"/>
<protein>
    <recommendedName>
        <fullName evidence="16">Integrase catalytic domain-containing protein</fullName>
    </recommendedName>
</protein>
<evidence type="ECO:0000256" key="3">
    <source>
        <dbReference type="ARBA" id="ARBA00022722"/>
    </source>
</evidence>
<keyword evidence="6" id="KW-0378">Hydrolase</keyword>
<dbReference type="Proteomes" id="UP000765509">
    <property type="component" value="Unassembled WGS sequence"/>
</dbReference>
<keyword evidence="2" id="KW-0548">Nucleotidyltransferase</keyword>